<evidence type="ECO:0000256" key="5">
    <source>
        <dbReference type="ARBA" id="ARBA00022741"/>
    </source>
</evidence>
<keyword evidence="8" id="KW-0902">Two-component regulatory system</keyword>
<dbReference type="InterPro" id="IPR036890">
    <property type="entry name" value="HATPase_C_sf"/>
</dbReference>
<dbReference type="InterPro" id="IPR005467">
    <property type="entry name" value="His_kinase_dom"/>
</dbReference>
<dbReference type="Proteomes" id="UP001595886">
    <property type="component" value="Unassembled WGS sequence"/>
</dbReference>
<dbReference type="CDD" id="cd00082">
    <property type="entry name" value="HisKA"/>
    <property type="match status" value="1"/>
</dbReference>
<evidence type="ECO:0000313" key="11">
    <source>
        <dbReference type="Proteomes" id="UP001595886"/>
    </source>
</evidence>
<accession>A0ABV9QQC9</accession>
<comment type="catalytic activity">
    <reaction evidence="1">
        <text>ATP + protein L-histidine = ADP + protein N-phospho-L-histidine.</text>
        <dbReference type="EC" id="2.7.13.3"/>
    </reaction>
</comment>
<sequence>MSAQTPSPKAPTHRSGAVWAALESCATAMALVDRSLVLRAVNQSLHDWLGAGARSWRGEALALLDAKPPRLAEAAARALAEDRRVWLRDARLRTGIGDRAADLALTPLDADTLLLELQSAPVEHSALRLSESLRGFAHEVKGPLAGVRGAAQLLQRRLDEPEMAELAQLIVAEVDRLAALSDRLLNAGAKPHLARVNIHEVVERVAALLSAEPDTPGIRRDYDPSLPPLAADADRLQQACLNLARNAAEAGARTLSVRTRVEHGARLGGHGPRYALRVDFADDGRGVPAELADTLFEPLVSGRADGTGLGLAIAREIAREHGGELGYVSRPGATVFTLLLPLGETES</sequence>
<evidence type="ECO:0000256" key="8">
    <source>
        <dbReference type="ARBA" id="ARBA00023012"/>
    </source>
</evidence>
<dbReference type="InterPro" id="IPR003594">
    <property type="entry name" value="HATPase_dom"/>
</dbReference>
<evidence type="ECO:0000256" key="2">
    <source>
        <dbReference type="ARBA" id="ARBA00012438"/>
    </source>
</evidence>
<evidence type="ECO:0000256" key="3">
    <source>
        <dbReference type="ARBA" id="ARBA00022553"/>
    </source>
</evidence>
<dbReference type="EC" id="2.7.13.3" evidence="2"/>
<evidence type="ECO:0000256" key="1">
    <source>
        <dbReference type="ARBA" id="ARBA00000085"/>
    </source>
</evidence>
<feature type="domain" description="Histidine kinase" evidence="9">
    <location>
        <begin position="135"/>
        <end position="344"/>
    </location>
</feature>
<name>A0ABV9QQC9_9GAMM</name>
<organism evidence="10 11">
    <name type="scientific">Dokdonella ginsengisoli</name>
    <dbReference type="NCBI Taxonomy" id="363846"/>
    <lineage>
        <taxon>Bacteria</taxon>
        <taxon>Pseudomonadati</taxon>
        <taxon>Pseudomonadota</taxon>
        <taxon>Gammaproteobacteria</taxon>
        <taxon>Lysobacterales</taxon>
        <taxon>Rhodanobacteraceae</taxon>
        <taxon>Dokdonella</taxon>
    </lineage>
</organism>
<evidence type="ECO:0000313" key="10">
    <source>
        <dbReference type="EMBL" id="MFC4818923.1"/>
    </source>
</evidence>
<protein>
    <recommendedName>
        <fullName evidence="2">histidine kinase</fullName>
        <ecNumber evidence="2">2.7.13.3</ecNumber>
    </recommendedName>
</protein>
<evidence type="ECO:0000256" key="7">
    <source>
        <dbReference type="ARBA" id="ARBA00022840"/>
    </source>
</evidence>
<dbReference type="Pfam" id="PF00512">
    <property type="entry name" value="HisKA"/>
    <property type="match status" value="1"/>
</dbReference>
<dbReference type="PANTHER" id="PTHR43065:SF16">
    <property type="entry name" value="SENSORY HISTIDINE KINASE_PHOSPHATASE NTRB"/>
    <property type="match status" value="1"/>
</dbReference>
<dbReference type="PANTHER" id="PTHR43065">
    <property type="entry name" value="SENSOR HISTIDINE KINASE"/>
    <property type="match status" value="1"/>
</dbReference>
<dbReference type="PROSITE" id="PS50109">
    <property type="entry name" value="HIS_KIN"/>
    <property type="match status" value="1"/>
</dbReference>
<keyword evidence="4" id="KW-0808">Transferase</keyword>
<dbReference type="InterPro" id="IPR004358">
    <property type="entry name" value="Sig_transdc_His_kin-like_C"/>
</dbReference>
<dbReference type="EMBL" id="JBHSHD010000002">
    <property type="protein sequence ID" value="MFC4818923.1"/>
    <property type="molecule type" value="Genomic_DNA"/>
</dbReference>
<keyword evidence="7" id="KW-0067">ATP-binding</keyword>
<gene>
    <name evidence="10" type="ORF">ACFO6Q_01225</name>
</gene>
<keyword evidence="3" id="KW-0597">Phosphoprotein</keyword>
<evidence type="ECO:0000259" key="9">
    <source>
        <dbReference type="PROSITE" id="PS50109"/>
    </source>
</evidence>
<dbReference type="Pfam" id="PF02518">
    <property type="entry name" value="HATPase_c"/>
    <property type="match status" value="1"/>
</dbReference>
<dbReference type="SMART" id="SM00387">
    <property type="entry name" value="HATPase_c"/>
    <property type="match status" value="1"/>
</dbReference>
<dbReference type="RefSeq" id="WP_380018659.1">
    <property type="nucleotide sequence ID" value="NZ_JBHSHD010000002.1"/>
</dbReference>
<dbReference type="InterPro" id="IPR013656">
    <property type="entry name" value="PAS_4"/>
</dbReference>
<keyword evidence="11" id="KW-1185">Reference proteome</keyword>
<dbReference type="SUPFAM" id="SSF55874">
    <property type="entry name" value="ATPase domain of HSP90 chaperone/DNA topoisomerase II/histidine kinase"/>
    <property type="match status" value="1"/>
</dbReference>
<evidence type="ECO:0000256" key="4">
    <source>
        <dbReference type="ARBA" id="ARBA00022679"/>
    </source>
</evidence>
<dbReference type="InterPro" id="IPR036097">
    <property type="entry name" value="HisK_dim/P_sf"/>
</dbReference>
<reference evidence="11" key="1">
    <citation type="journal article" date="2019" name="Int. J. Syst. Evol. Microbiol.">
        <title>The Global Catalogue of Microorganisms (GCM) 10K type strain sequencing project: providing services to taxonomists for standard genome sequencing and annotation.</title>
        <authorList>
            <consortium name="The Broad Institute Genomics Platform"/>
            <consortium name="The Broad Institute Genome Sequencing Center for Infectious Disease"/>
            <person name="Wu L."/>
            <person name="Ma J."/>
        </authorList>
    </citation>
    <scope>NUCLEOTIDE SEQUENCE [LARGE SCALE GENOMIC DNA]</scope>
    <source>
        <strain evidence="11">CCUG 30340</strain>
    </source>
</reference>
<dbReference type="InterPro" id="IPR003661">
    <property type="entry name" value="HisK_dim/P_dom"/>
</dbReference>
<dbReference type="SUPFAM" id="SSF47384">
    <property type="entry name" value="Homodimeric domain of signal transducing histidine kinase"/>
    <property type="match status" value="1"/>
</dbReference>
<keyword evidence="5" id="KW-0547">Nucleotide-binding</keyword>
<evidence type="ECO:0000256" key="6">
    <source>
        <dbReference type="ARBA" id="ARBA00022777"/>
    </source>
</evidence>
<comment type="caution">
    <text evidence="10">The sequence shown here is derived from an EMBL/GenBank/DDBJ whole genome shotgun (WGS) entry which is preliminary data.</text>
</comment>
<dbReference type="PRINTS" id="PR00344">
    <property type="entry name" value="BCTRLSENSOR"/>
</dbReference>
<dbReference type="Gene3D" id="1.10.287.130">
    <property type="match status" value="1"/>
</dbReference>
<keyword evidence="6" id="KW-0418">Kinase</keyword>
<dbReference type="Pfam" id="PF08448">
    <property type="entry name" value="PAS_4"/>
    <property type="match status" value="1"/>
</dbReference>
<dbReference type="Gene3D" id="3.30.565.10">
    <property type="entry name" value="Histidine kinase-like ATPase, C-terminal domain"/>
    <property type="match status" value="1"/>
</dbReference>
<dbReference type="SMART" id="SM00388">
    <property type="entry name" value="HisKA"/>
    <property type="match status" value="1"/>
</dbReference>
<proteinExistence type="predicted"/>